<comment type="subunit">
    <text evidence="3">Component of the ER membrane protein complex (EMC).</text>
</comment>
<comment type="subcellular location">
    <subcellularLocation>
        <location evidence="1">Endoplasmic reticulum membrane</location>
        <topology evidence="1">Multi-pass membrane protein</topology>
    </subcellularLocation>
</comment>
<evidence type="ECO:0000256" key="6">
    <source>
        <dbReference type="ARBA" id="ARBA00022824"/>
    </source>
</evidence>
<dbReference type="OrthoDB" id="369569at2759"/>
<evidence type="ECO:0000256" key="7">
    <source>
        <dbReference type="ARBA" id="ARBA00022989"/>
    </source>
</evidence>
<keyword evidence="7 10" id="KW-1133">Transmembrane helix</keyword>
<evidence type="ECO:0000256" key="8">
    <source>
        <dbReference type="ARBA" id="ARBA00023136"/>
    </source>
</evidence>
<comment type="caution">
    <text evidence="11">The sequence shown here is derived from an EMBL/GenBank/DDBJ whole genome shotgun (WGS) entry which is preliminary data.</text>
</comment>
<dbReference type="InterPro" id="IPR009445">
    <property type="entry name" value="TMEM85/Emc4"/>
</dbReference>
<dbReference type="Pfam" id="PF06417">
    <property type="entry name" value="EMC4"/>
    <property type="match status" value="1"/>
</dbReference>
<dbReference type="PANTHER" id="PTHR19315">
    <property type="entry name" value="ER MEMBRANE PROTEIN COMPLEX SUBUNIT 4"/>
    <property type="match status" value="1"/>
</dbReference>
<dbReference type="AlphaFoldDB" id="A0A813QHL2"/>
<dbReference type="PIRSF" id="PIRSF017207">
    <property type="entry name" value="UCP017207_TM-p85"/>
    <property type="match status" value="1"/>
</dbReference>
<dbReference type="EMBL" id="CAJNOC010000482">
    <property type="protein sequence ID" value="CAF0767021.1"/>
    <property type="molecule type" value="Genomic_DNA"/>
</dbReference>
<evidence type="ECO:0000256" key="2">
    <source>
        <dbReference type="ARBA" id="ARBA00007715"/>
    </source>
</evidence>
<keyword evidence="6" id="KW-0256">Endoplasmic reticulum</keyword>
<gene>
    <name evidence="11" type="ORF">OXX778_LOCUS4747</name>
</gene>
<sequence length="184" mass="20862">MQSVQSGQNLASSGKSYKQRKWFIDFNRKAEKFHQIQQIDHVQPVGYTDKTLVDTTNSDEGNRLIGMRSWDIAMGPLKQAPMNVMISWMAGNSIALFPIMFVGMLLFRPFQSMLTMSKAFEAIESGQNSFFQKLVYLFGNLVNLAIALYKCHSMGLLPTYASDWLAFANPQDRMEYSFGGFALN</sequence>
<feature type="transmembrane region" description="Helical" evidence="10">
    <location>
        <begin position="85"/>
        <end position="107"/>
    </location>
</feature>
<reference evidence="11" key="1">
    <citation type="submission" date="2021-02" db="EMBL/GenBank/DDBJ databases">
        <authorList>
            <person name="Nowell W R."/>
        </authorList>
    </citation>
    <scope>NUCLEOTIDE SEQUENCE</scope>
    <source>
        <strain evidence="11">Ploen Becks lab</strain>
    </source>
</reference>
<keyword evidence="8 9" id="KW-0472">Membrane</keyword>
<protein>
    <recommendedName>
        <fullName evidence="4 9">ER membrane protein complex subunit 4</fullName>
    </recommendedName>
</protein>
<evidence type="ECO:0000313" key="12">
    <source>
        <dbReference type="Proteomes" id="UP000663879"/>
    </source>
</evidence>
<proteinExistence type="inferred from homology"/>
<evidence type="ECO:0000256" key="3">
    <source>
        <dbReference type="ARBA" id="ARBA00011276"/>
    </source>
</evidence>
<keyword evidence="12" id="KW-1185">Reference proteome</keyword>
<evidence type="ECO:0000256" key="10">
    <source>
        <dbReference type="SAM" id="Phobius"/>
    </source>
</evidence>
<evidence type="ECO:0000313" key="11">
    <source>
        <dbReference type="EMBL" id="CAF0767021.1"/>
    </source>
</evidence>
<evidence type="ECO:0000256" key="4">
    <source>
        <dbReference type="ARBA" id="ARBA00020820"/>
    </source>
</evidence>
<evidence type="ECO:0000256" key="1">
    <source>
        <dbReference type="ARBA" id="ARBA00004477"/>
    </source>
</evidence>
<dbReference type="Proteomes" id="UP000663879">
    <property type="component" value="Unassembled WGS sequence"/>
</dbReference>
<keyword evidence="5 10" id="KW-0812">Transmembrane</keyword>
<evidence type="ECO:0000256" key="9">
    <source>
        <dbReference type="PIRNR" id="PIRNR017207"/>
    </source>
</evidence>
<organism evidence="11 12">
    <name type="scientific">Brachionus calyciflorus</name>
    <dbReference type="NCBI Taxonomy" id="104777"/>
    <lineage>
        <taxon>Eukaryota</taxon>
        <taxon>Metazoa</taxon>
        <taxon>Spiralia</taxon>
        <taxon>Gnathifera</taxon>
        <taxon>Rotifera</taxon>
        <taxon>Eurotatoria</taxon>
        <taxon>Monogononta</taxon>
        <taxon>Pseudotrocha</taxon>
        <taxon>Ploima</taxon>
        <taxon>Brachionidae</taxon>
        <taxon>Brachionus</taxon>
    </lineage>
</organism>
<accession>A0A813QHL2</accession>
<evidence type="ECO:0000256" key="5">
    <source>
        <dbReference type="ARBA" id="ARBA00022692"/>
    </source>
</evidence>
<dbReference type="GO" id="GO:0005789">
    <property type="term" value="C:endoplasmic reticulum membrane"/>
    <property type="evidence" value="ECO:0007669"/>
    <property type="project" value="UniProtKB-SubCell"/>
</dbReference>
<name>A0A813QHL2_9BILA</name>
<comment type="similarity">
    <text evidence="2 9">Belongs to the EMC4 family.</text>
</comment>